<dbReference type="EMBL" id="JNAX01000006">
    <property type="protein sequence ID" value="KGG21399.1"/>
    <property type="molecule type" value="Genomic_DNA"/>
</dbReference>
<proteinExistence type="predicted"/>
<gene>
    <name evidence="1" type="ORF">EV03_0584</name>
</gene>
<comment type="caution">
    <text evidence="1">The sequence shown here is derived from an EMBL/GenBank/DDBJ whole genome shotgun (WGS) entry which is preliminary data.</text>
</comment>
<name>A0A0A2C9U6_PROMR</name>
<reference evidence="2" key="1">
    <citation type="journal article" date="2014" name="Sci. Data">
        <title>Genomes of diverse isolates of the marine cyanobacterium Prochlorococcus.</title>
        <authorList>
            <person name="Biller S."/>
            <person name="Berube P."/>
            <person name="Thompson J."/>
            <person name="Kelly L."/>
            <person name="Roggensack S."/>
            <person name="Awad L."/>
            <person name="Roache-Johnson K."/>
            <person name="Ding H."/>
            <person name="Giovannoni S.J."/>
            <person name="Moore L.R."/>
            <person name="Chisholm S.W."/>
        </authorList>
    </citation>
    <scope>NUCLEOTIDE SEQUENCE [LARGE SCALE GENOMIC DNA]</scope>
    <source>
        <strain evidence="2">PAC1</strain>
    </source>
</reference>
<evidence type="ECO:0000313" key="1">
    <source>
        <dbReference type="EMBL" id="KGG21399.1"/>
    </source>
</evidence>
<accession>A0A0A2C9U6</accession>
<protein>
    <submittedName>
        <fullName evidence="1">Uncharacterized protein</fullName>
    </submittedName>
</protein>
<dbReference type="Proteomes" id="UP000030392">
    <property type="component" value="Unassembled WGS sequence"/>
</dbReference>
<dbReference type="AlphaFoldDB" id="A0A0A2C9U6"/>
<organism evidence="1 2">
    <name type="scientific">Prochlorococcus marinus str. PAC1</name>
    <dbReference type="NCBI Taxonomy" id="59924"/>
    <lineage>
        <taxon>Bacteria</taxon>
        <taxon>Bacillati</taxon>
        <taxon>Cyanobacteriota</taxon>
        <taxon>Cyanophyceae</taxon>
        <taxon>Synechococcales</taxon>
        <taxon>Prochlorococcaceae</taxon>
        <taxon>Prochlorococcus</taxon>
    </lineage>
</organism>
<evidence type="ECO:0000313" key="2">
    <source>
        <dbReference type="Proteomes" id="UP000030392"/>
    </source>
</evidence>
<dbReference type="RefSeq" id="WP_193743099.1">
    <property type="nucleotide sequence ID" value="NZ_CP138967.1"/>
</dbReference>
<sequence>MINLDRSRIELTESQLLTIKDRIKSWSTKDQVIEIMRCRYGRLEDQAA</sequence>